<feature type="transmembrane region" description="Helical" evidence="1">
    <location>
        <begin position="58"/>
        <end position="78"/>
    </location>
</feature>
<evidence type="ECO:0000256" key="1">
    <source>
        <dbReference type="SAM" id="Phobius"/>
    </source>
</evidence>
<feature type="transmembrane region" description="Helical" evidence="1">
    <location>
        <begin position="139"/>
        <end position="158"/>
    </location>
</feature>
<gene>
    <name evidence="2" type="ORF">MGEO_15220</name>
</gene>
<name>A0A1X4NIJ1_9RHOB</name>
<dbReference type="Proteomes" id="UP000193926">
    <property type="component" value="Unassembled WGS sequence"/>
</dbReference>
<dbReference type="STRING" id="1123756.MGEO_15220"/>
<dbReference type="RefSeq" id="WP_158091027.1">
    <property type="nucleotide sequence ID" value="NZ_JFKC01000017.1"/>
</dbReference>
<dbReference type="OrthoDB" id="7871868at2"/>
<accession>A0A1X4NIJ1</accession>
<feature type="transmembrane region" description="Helical" evidence="1">
    <location>
        <begin position="27"/>
        <end position="46"/>
    </location>
</feature>
<comment type="caution">
    <text evidence="2">The sequence shown here is derived from an EMBL/GenBank/DDBJ whole genome shotgun (WGS) entry which is preliminary data.</text>
</comment>
<proteinExistence type="predicted"/>
<keyword evidence="1" id="KW-0812">Transmembrane</keyword>
<protein>
    <submittedName>
        <fullName evidence="2">Uncharacterized protein</fullName>
    </submittedName>
</protein>
<evidence type="ECO:0000313" key="3">
    <source>
        <dbReference type="Proteomes" id="UP000193926"/>
    </source>
</evidence>
<keyword evidence="1" id="KW-1133">Transmembrane helix</keyword>
<organism evidence="2 3">
    <name type="scientific">Marivita geojedonensis</name>
    <dbReference type="NCBI Taxonomy" id="1123756"/>
    <lineage>
        <taxon>Bacteria</taxon>
        <taxon>Pseudomonadati</taxon>
        <taxon>Pseudomonadota</taxon>
        <taxon>Alphaproteobacteria</taxon>
        <taxon>Rhodobacterales</taxon>
        <taxon>Roseobacteraceae</taxon>
        <taxon>Marivita</taxon>
    </lineage>
</organism>
<dbReference type="EMBL" id="JFKC01000017">
    <property type="protein sequence ID" value="OSQ48257.1"/>
    <property type="molecule type" value="Genomic_DNA"/>
</dbReference>
<keyword evidence="1" id="KW-0472">Membrane</keyword>
<sequence length="164" mass="17869">LEPESIQIYQLYREKVVHEDTLINFRTSWFVTLQAFLFTSLALTLPKMSSDLDFPIEYIFILFSLIGIAASITTIVSVEAADAAINKAAAKWSKPYYDDEGRVPELGVRDVVDPAGLLPAIKGGGSNEGIGVRGKSSSVVLPGAIGMLWLIMFCYSAIKLVHSA</sequence>
<evidence type="ECO:0000313" key="2">
    <source>
        <dbReference type="EMBL" id="OSQ48257.1"/>
    </source>
</evidence>
<keyword evidence="3" id="KW-1185">Reference proteome</keyword>
<dbReference type="AlphaFoldDB" id="A0A1X4NIJ1"/>
<reference evidence="2 3" key="1">
    <citation type="submission" date="2014-03" db="EMBL/GenBank/DDBJ databases">
        <title>The draft genome sequence of Marivita geojedonensis KCTC 23882.</title>
        <authorList>
            <person name="Lai Q."/>
            <person name="Shao Z."/>
        </authorList>
    </citation>
    <scope>NUCLEOTIDE SEQUENCE [LARGE SCALE GENOMIC DNA]</scope>
    <source>
        <strain evidence="2 3">DPG-138</strain>
    </source>
</reference>
<feature type="non-terminal residue" evidence="2">
    <location>
        <position position="1"/>
    </location>
</feature>